<dbReference type="GO" id="GO:0005886">
    <property type="term" value="C:plasma membrane"/>
    <property type="evidence" value="ECO:0007669"/>
    <property type="project" value="UniProtKB-SubCell"/>
</dbReference>
<dbReference type="EMBL" id="NIHT01000013">
    <property type="protein sequence ID" value="PLT74597.1"/>
    <property type="molecule type" value="Genomic_DNA"/>
</dbReference>
<feature type="transmembrane region" description="Helical" evidence="6">
    <location>
        <begin position="12"/>
        <end position="33"/>
    </location>
</feature>
<dbReference type="GO" id="GO:0022857">
    <property type="term" value="F:transmembrane transporter activity"/>
    <property type="evidence" value="ECO:0007669"/>
    <property type="project" value="InterPro"/>
</dbReference>
<comment type="subcellular location">
    <subcellularLocation>
        <location evidence="1">Cell membrane</location>
        <topology evidence="1">Multi-pass membrane protein</topology>
    </subcellularLocation>
</comment>
<feature type="transmembrane region" description="Helical" evidence="6">
    <location>
        <begin position="130"/>
        <end position="153"/>
    </location>
</feature>
<sequence length="394" mass="44232">MKNNYIRLLISRWLCTFGTILQSVALPIVVFSLTHSSELLSLTFIFETIPWMFVTPFIISFIIDKISVKRLYISCNILRAIFTFLLAFAIRSSIMTVMIFFVMGTLNSLIASLYSTLIKNTSQDEDVCSILGLSMGIDDVISILAPVLVTFVVSKNITGILFIYCNAVLLFLAALFSLSIQYTPNNSRVIEVKPEKRNIFGDTFHNFQTLLDSKNTFLVVSESLRSLVEGMCIPLLISYVVTIVNAEEELYTIGQVLGATAQVIMSVIYIYLSKKYKPNRIINLGALLMMFAFLMLVFNGKSFLYLVSMIILGAGMAIRQLIGESVFISMYDEDTISRKLSAFNSIIALFYLLGYILSYVFPFIVSLKVIMGMGAILIILPTFLMKSKRGSFVK</sequence>
<evidence type="ECO:0000256" key="3">
    <source>
        <dbReference type="ARBA" id="ARBA00022692"/>
    </source>
</evidence>
<keyword evidence="2" id="KW-1003">Cell membrane</keyword>
<dbReference type="InterPro" id="IPR011701">
    <property type="entry name" value="MFS"/>
</dbReference>
<accession>A0A2N5PHJ6</accession>
<feature type="transmembrane region" description="Helical" evidence="6">
    <location>
        <begin position="224"/>
        <end position="244"/>
    </location>
</feature>
<feature type="transmembrane region" description="Helical" evidence="6">
    <location>
        <begin position="39"/>
        <end position="59"/>
    </location>
</feature>
<evidence type="ECO:0000256" key="6">
    <source>
        <dbReference type="SAM" id="Phobius"/>
    </source>
</evidence>
<feature type="transmembrane region" description="Helical" evidence="6">
    <location>
        <begin position="304"/>
        <end position="322"/>
    </location>
</feature>
<gene>
    <name evidence="8" type="ORF">CDL23_09200</name>
    <name evidence="7" type="ORF">OZZ16_12350</name>
</gene>
<dbReference type="AlphaFoldDB" id="A0A2N5PHJ6"/>
<feature type="transmembrane region" description="Helical" evidence="6">
    <location>
        <begin position="342"/>
        <end position="361"/>
    </location>
</feature>
<dbReference type="Proteomes" id="UP001076974">
    <property type="component" value="Unassembled WGS sequence"/>
</dbReference>
<evidence type="ECO:0000256" key="4">
    <source>
        <dbReference type="ARBA" id="ARBA00022989"/>
    </source>
</evidence>
<reference evidence="8 9" key="1">
    <citation type="journal article" date="2017" name="Genome Med.">
        <title>A novel Ruminococcus gnavus clade enriched in inflammatory bowel disease patients.</title>
        <authorList>
            <person name="Hall A.B."/>
            <person name="Yassour M."/>
            <person name="Sauk J."/>
            <person name="Garner A."/>
            <person name="Jiang X."/>
            <person name="Arthur T."/>
            <person name="Lagoudas G.K."/>
            <person name="Vatanen T."/>
            <person name="Fornelos N."/>
            <person name="Wilson R."/>
            <person name="Bertha M."/>
            <person name="Cohen M."/>
            <person name="Garber J."/>
            <person name="Khalili H."/>
            <person name="Gevers D."/>
            <person name="Ananthakrishnan A.N."/>
            <person name="Kugathasan S."/>
            <person name="Lander E.S."/>
            <person name="Blainey P."/>
            <person name="Vlamakis H."/>
            <person name="Xavier R.J."/>
            <person name="Huttenhower C."/>
        </authorList>
    </citation>
    <scope>NUCLEOTIDE SEQUENCE [LARGE SCALE GENOMIC DNA]</scope>
    <source>
        <strain evidence="8 9">RJX1125</strain>
    </source>
</reference>
<reference evidence="7" key="2">
    <citation type="submission" date="2022-11" db="EMBL/GenBank/DDBJ databases">
        <title>Temperate bacteriophages infecting mucin-degrading bacterium Ruminococcus gnavus from the human gut.</title>
        <authorList>
            <person name="Buttimer C."/>
        </authorList>
    </citation>
    <scope>NUCLEOTIDE SEQUENCE</scope>
    <source>
        <strain evidence="7">CCUG 52279</strain>
    </source>
</reference>
<dbReference type="Gene3D" id="1.20.1250.20">
    <property type="entry name" value="MFS general substrate transporter like domains"/>
    <property type="match status" value="1"/>
</dbReference>
<dbReference type="Proteomes" id="UP000235093">
    <property type="component" value="Unassembled WGS sequence"/>
</dbReference>
<evidence type="ECO:0000313" key="7">
    <source>
        <dbReference type="EMBL" id="MCZ0690687.1"/>
    </source>
</evidence>
<name>A0A2N5PHJ6_MEDGN</name>
<feature type="transmembrane region" description="Helical" evidence="6">
    <location>
        <begin position="281"/>
        <end position="298"/>
    </location>
</feature>
<dbReference type="EMBL" id="JAPRBD010000019">
    <property type="protein sequence ID" value="MCZ0690687.1"/>
    <property type="molecule type" value="Genomic_DNA"/>
</dbReference>
<feature type="transmembrane region" description="Helical" evidence="6">
    <location>
        <begin position="159"/>
        <end position="178"/>
    </location>
</feature>
<feature type="transmembrane region" description="Helical" evidence="6">
    <location>
        <begin position="71"/>
        <end position="90"/>
    </location>
</feature>
<dbReference type="InterPro" id="IPR036259">
    <property type="entry name" value="MFS_trans_sf"/>
</dbReference>
<dbReference type="Pfam" id="PF07690">
    <property type="entry name" value="MFS_1"/>
    <property type="match status" value="1"/>
</dbReference>
<organism evidence="8 9">
    <name type="scientific">Mediterraneibacter gnavus</name>
    <name type="common">Ruminococcus gnavus</name>
    <dbReference type="NCBI Taxonomy" id="33038"/>
    <lineage>
        <taxon>Bacteria</taxon>
        <taxon>Bacillati</taxon>
        <taxon>Bacillota</taxon>
        <taxon>Clostridia</taxon>
        <taxon>Lachnospirales</taxon>
        <taxon>Lachnospiraceae</taxon>
        <taxon>Mediterraneibacter</taxon>
    </lineage>
</organism>
<dbReference type="SUPFAM" id="SSF103473">
    <property type="entry name" value="MFS general substrate transporter"/>
    <property type="match status" value="1"/>
</dbReference>
<proteinExistence type="predicted"/>
<keyword evidence="3 6" id="KW-0812">Transmembrane</keyword>
<evidence type="ECO:0000256" key="5">
    <source>
        <dbReference type="ARBA" id="ARBA00023136"/>
    </source>
</evidence>
<dbReference type="RefSeq" id="WP_101878854.1">
    <property type="nucleotide sequence ID" value="NZ_JAPRAW010000006.1"/>
</dbReference>
<keyword evidence="5 6" id="KW-0472">Membrane</keyword>
<feature type="transmembrane region" description="Helical" evidence="6">
    <location>
        <begin position="367"/>
        <end position="385"/>
    </location>
</feature>
<feature type="transmembrane region" description="Helical" evidence="6">
    <location>
        <begin position="250"/>
        <end position="272"/>
    </location>
</feature>
<protein>
    <submittedName>
        <fullName evidence="7">MFS transporter</fullName>
    </submittedName>
</protein>
<dbReference type="PANTHER" id="PTHR23513:SF6">
    <property type="entry name" value="MAJOR FACILITATOR SUPERFAMILY ASSOCIATED DOMAIN-CONTAINING PROTEIN"/>
    <property type="match status" value="1"/>
</dbReference>
<evidence type="ECO:0000313" key="9">
    <source>
        <dbReference type="Proteomes" id="UP000235093"/>
    </source>
</evidence>
<keyword evidence="4 6" id="KW-1133">Transmembrane helix</keyword>
<evidence type="ECO:0000256" key="1">
    <source>
        <dbReference type="ARBA" id="ARBA00004651"/>
    </source>
</evidence>
<feature type="transmembrane region" description="Helical" evidence="6">
    <location>
        <begin position="96"/>
        <end position="118"/>
    </location>
</feature>
<dbReference type="PANTHER" id="PTHR23513">
    <property type="entry name" value="INTEGRAL MEMBRANE EFFLUX PROTEIN-RELATED"/>
    <property type="match status" value="1"/>
</dbReference>
<evidence type="ECO:0000256" key="2">
    <source>
        <dbReference type="ARBA" id="ARBA00022475"/>
    </source>
</evidence>
<comment type="caution">
    <text evidence="8">The sequence shown here is derived from an EMBL/GenBank/DDBJ whole genome shotgun (WGS) entry which is preliminary data.</text>
</comment>
<evidence type="ECO:0000313" key="8">
    <source>
        <dbReference type="EMBL" id="PLT74597.1"/>
    </source>
</evidence>